<evidence type="ECO:0000256" key="1">
    <source>
        <dbReference type="ARBA" id="ARBA00009353"/>
    </source>
</evidence>
<dbReference type="Pfam" id="PF08338">
    <property type="entry name" value="DUF1731"/>
    <property type="match status" value="1"/>
</dbReference>
<protein>
    <submittedName>
        <fullName evidence="4">TIGR01777 family oxidoreductase</fullName>
    </submittedName>
</protein>
<dbReference type="PANTHER" id="PTHR11092">
    <property type="entry name" value="SUGAR NUCLEOTIDE EPIMERASE RELATED"/>
    <property type="match status" value="1"/>
</dbReference>
<evidence type="ECO:0000259" key="3">
    <source>
        <dbReference type="Pfam" id="PF08338"/>
    </source>
</evidence>
<feature type="domain" description="DUF1731" evidence="3">
    <location>
        <begin position="251"/>
        <end position="297"/>
    </location>
</feature>
<evidence type="ECO:0000313" key="4">
    <source>
        <dbReference type="EMBL" id="MFC0268971.1"/>
    </source>
</evidence>
<organism evidence="4 5">
    <name type="scientific">Kushneria aurantia</name>
    <dbReference type="NCBI Taxonomy" id="504092"/>
    <lineage>
        <taxon>Bacteria</taxon>
        <taxon>Pseudomonadati</taxon>
        <taxon>Pseudomonadota</taxon>
        <taxon>Gammaproteobacteria</taxon>
        <taxon>Oceanospirillales</taxon>
        <taxon>Halomonadaceae</taxon>
        <taxon>Kushneria</taxon>
    </lineage>
</organism>
<comment type="caution">
    <text evidence="4">The sequence shown here is derived from an EMBL/GenBank/DDBJ whole genome shotgun (WGS) entry which is preliminary data.</text>
</comment>
<dbReference type="RefSeq" id="WP_019951415.1">
    <property type="nucleotide sequence ID" value="NZ_JBHLVX010000050.1"/>
</dbReference>
<dbReference type="InterPro" id="IPR036291">
    <property type="entry name" value="NAD(P)-bd_dom_sf"/>
</dbReference>
<dbReference type="SUPFAM" id="SSF51735">
    <property type="entry name" value="NAD(P)-binding Rossmann-fold domains"/>
    <property type="match status" value="1"/>
</dbReference>
<gene>
    <name evidence="4" type="ORF">ACFFHW_13410</name>
</gene>
<dbReference type="CDD" id="cd05242">
    <property type="entry name" value="SDR_a8"/>
    <property type="match status" value="1"/>
</dbReference>
<dbReference type="PANTHER" id="PTHR11092:SF0">
    <property type="entry name" value="EPIMERASE FAMILY PROTEIN SDR39U1"/>
    <property type="match status" value="1"/>
</dbReference>
<dbReference type="InterPro" id="IPR013549">
    <property type="entry name" value="DUF1731"/>
</dbReference>
<feature type="domain" description="NAD-dependent epimerase/dehydratase" evidence="2">
    <location>
        <begin position="3"/>
        <end position="225"/>
    </location>
</feature>
<dbReference type="Proteomes" id="UP001589814">
    <property type="component" value="Unassembled WGS sequence"/>
</dbReference>
<evidence type="ECO:0000313" key="5">
    <source>
        <dbReference type="Proteomes" id="UP001589814"/>
    </source>
</evidence>
<dbReference type="EMBL" id="JBHLVX010000050">
    <property type="protein sequence ID" value="MFC0268971.1"/>
    <property type="molecule type" value="Genomic_DNA"/>
</dbReference>
<name>A0ABV6G6C1_9GAMM</name>
<evidence type="ECO:0000259" key="2">
    <source>
        <dbReference type="Pfam" id="PF01370"/>
    </source>
</evidence>
<dbReference type="InterPro" id="IPR010099">
    <property type="entry name" value="SDR39U1"/>
</dbReference>
<proteinExistence type="inferred from homology"/>
<comment type="similarity">
    <text evidence="1">Belongs to the NAD(P)-dependent epimerase/dehydratase family. SDR39U1 subfamily.</text>
</comment>
<reference evidence="4 5" key="1">
    <citation type="submission" date="2024-09" db="EMBL/GenBank/DDBJ databases">
        <authorList>
            <person name="Sun Q."/>
            <person name="Mori K."/>
        </authorList>
    </citation>
    <scope>NUCLEOTIDE SEQUENCE [LARGE SCALE GENOMIC DNA]</scope>
    <source>
        <strain evidence="4 5">CCM 7415</strain>
    </source>
</reference>
<sequence>MQILITGATGFVGRALCQHLHGQGHQLLVVSRKPDDAQASIGVPVTAARSAVDFADRQVDGVVNLAGEPIFNRRWSDSQKERLMQSRIEATRDIGQLCSRMATPPAVMVSASAMGWYGDHGSHEVTEQTPPADTRKFDHRLCQRWEEEALALAGEPMRVACIRIGLVLDRDGGMLKPMLPMFRLGLGGRVGDGRQYMPWIHRHDLVRIIDFLLQREGADGIWNAGAPNPVTNAEFTRTVAGALNRPAFFVMPAAVLRPVLGEMSELLLGGARMKPARLEEAGFTFDYPHLEQAMAAIVEGRGDRAL</sequence>
<dbReference type="Gene3D" id="3.40.50.720">
    <property type="entry name" value="NAD(P)-binding Rossmann-like Domain"/>
    <property type="match status" value="1"/>
</dbReference>
<accession>A0ABV6G6C1</accession>
<dbReference type="InterPro" id="IPR001509">
    <property type="entry name" value="Epimerase_deHydtase"/>
</dbReference>
<keyword evidence="5" id="KW-1185">Reference proteome</keyword>
<dbReference type="Pfam" id="PF01370">
    <property type="entry name" value="Epimerase"/>
    <property type="match status" value="1"/>
</dbReference>
<dbReference type="NCBIfam" id="TIGR01777">
    <property type="entry name" value="yfcH"/>
    <property type="match status" value="1"/>
</dbReference>